<dbReference type="SUPFAM" id="SSF110324">
    <property type="entry name" value="Ribosomal L27 protein-like"/>
    <property type="match status" value="1"/>
</dbReference>
<organism evidence="5 6">
    <name type="scientific">Tulasnella calospora MUT 4182</name>
    <dbReference type="NCBI Taxonomy" id="1051891"/>
    <lineage>
        <taxon>Eukaryota</taxon>
        <taxon>Fungi</taxon>
        <taxon>Dikarya</taxon>
        <taxon>Basidiomycota</taxon>
        <taxon>Agaricomycotina</taxon>
        <taxon>Agaricomycetes</taxon>
        <taxon>Cantharellales</taxon>
        <taxon>Tulasnellaceae</taxon>
        <taxon>Tulasnella</taxon>
    </lineage>
</organism>
<gene>
    <name evidence="5" type="ORF">M407DRAFT_183771</name>
</gene>
<proteinExistence type="inferred from homology"/>
<dbReference type="AlphaFoldDB" id="A0A0C3M342"/>
<dbReference type="GO" id="GO:0003735">
    <property type="term" value="F:structural constituent of ribosome"/>
    <property type="evidence" value="ECO:0007669"/>
    <property type="project" value="InterPro"/>
</dbReference>
<dbReference type="PROSITE" id="PS00831">
    <property type="entry name" value="RIBOSOMAL_L27"/>
    <property type="match status" value="1"/>
</dbReference>
<dbReference type="FunFam" id="2.40.50.100:FF:000020">
    <property type="entry name" value="50S ribosomal protein L27"/>
    <property type="match status" value="1"/>
</dbReference>
<keyword evidence="3" id="KW-0687">Ribonucleoprotein</keyword>
<dbReference type="Pfam" id="PF01016">
    <property type="entry name" value="Ribosomal_L27"/>
    <property type="match status" value="1"/>
</dbReference>
<dbReference type="PANTHER" id="PTHR15893">
    <property type="entry name" value="RIBOSOMAL PROTEIN L27"/>
    <property type="match status" value="1"/>
</dbReference>
<sequence length="153" mass="16685">MSLLSSFQRLINTGHCRIATGETSSKSFGQIRTATKRAGGSTKNGGSSAGRRLGIKKFSDQAVVPGNIIVRQRGTQFHPGPHVGMGRDHTIFALVPGYVRFYKTKWGQGERKFVGLVLERGEKLPRDESSLGRSRYFANEIVKVTSPPAQPVA</sequence>
<dbReference type="EMBL" id="KN822998">
    <property type="protein sequence ID" value="KIO28127.1"/>
    <property type="molecule type" value="Genomic_DNA"/>
</dbReference>
<keyword evidence="2" id="KW-0689">Ribosomal protein</keyword>
<evidence type="ECO:0000256" key="2">
    <source>
        <dbReference type="ARBA" id="ARBA00022980"/>
    </source>
</evidence>
<name>A0A0C3M342_9AGAM</name>
<dbReference type="Proteomes" id="UP000054248">
    <property type="component" value="Unassembled WGS sequence"/>
</dbReference>
<dbReference type="InterPro" id="IPR018261">
    <property type="entry name" value="Ribosomal_bL27_CS"/>
</dbReference>
<dbReference type="GO" id="GO:0006412">
    <property type="term" value="P:translation"/>
    <property type="evidence" value="ECO:0007669"/>
    <property type="project" value="InterPro"/>
</dbReference>
<accession>A0A0C3M342</accession>
<keyword evidence="6" id="KW-1185">Reference proteome</keyword>
<comment type="similarity">
    <text evidence="1">Belongs to the bacterial ribosomal protein bL27 family.</text>
</comment>
<evidence type="ECO:0000313" key="6">
    <source>
        <dbReference type="Proteomes" id="UP000054248"/>
    </source>
</evidence>
<evidence type="ECO:0000256" key="4">
    <source>
        <dbReference type="ARBA" id="ARBA00035267"/>
    </source>
</evidence>
<dbReference type="PANTHER" id="PTHR15893:SF0">
    <property type="entry name" value="LARGE RIBOSOMAL SUBUNIT PROTEIN BL27M"/>
    <property type="match status" value="1"/>
</dbReference>
<protein>
    <recommendedName>
        <fullName evidence="4">Large ribosomal subunit protein bL27m</fullName>
    </recommendedName>
</protein>
<reference evidence="5 6" key="1">
    <citation type="submission" date="2014-04" db="EMBL/GenBank/DDBJ databases">
        <authorList>
            <consortium name="DOE Joint Genome Institute"/>
            <person name="Kuo A."/>
            <person name="Girlanda M."/>
            <person name="Perotto S."/>
            <person name="Kohler A."/>
            <person name="Nagy L.G."/>
            <person name="Floudas D."/>
            <person name="Copeland A."/>
            <person name="Barry K.W."/>
            <person name="Cichocki N."/>
            <person name="Veneault-Fourrey C."/>
            <person name="LaButti K."/>
            <person name="Lindquist E.A."/>
            <person name="Lipzen A."/>
            <person name="Lundell T."/>
            <person name="Morin E."/>
            <person name="Murat C."/>
            <person name="Sun H."/>
            <person name="Tunlid A."/>
            <person name="Henrissat B."/>
            <person name="Grigoriev I.V."/>
            <person name="Hibbett D.S."/>
            <person name="Martin F."/>
            <person name="Nordberg H.P."/>
            <person name="Cantor M.N."/>
            <person name="Hua S.X."/>
        </authorList>
    </citation>
    <scope>NUCLEOTIDE SEQUENCE [LARGE SCALE GENOMIC DNA]</scope>
    <source>
        <strain evidence="5 6">MUT 4182</strain>
    </source>
</reference>
<evidence type="ECO:0000256" key="3">
    <source>
        <dbReference type="ARBA" id="ARBA00023274"/>
    </source>
</evidence>
<dbReference type="InterPro" id="IPR001684">
    <property type="entry name" value="Ribosomal_bL27"/>
</dbReference>
<dbReference type="STRING" id="1051891.A0A0C3M342"/>
<dbReference type="Gene3D" id="2.40.50.100">
    <property type="match status" value="1"/>
</dbReference>
<dbReference type="OrthoDB" id="1867012at2759"/>
<evidence type="ECO:0000313" key="5">
    <source>
        <dbReference type="EMBL" id="KIO28127.1"/>
    </source>
</evidence>
<dbReference type="GO" id="GO:0005762">
    <property type="term" value="C:mitochondrial large ribosomal subunit"/>
    <property type="evidence" value="ECO:0007669"/>
    <property type="project" value="TreeGrafter"/>
</dbReference>
<dbReference type="NCBIfam" id="TIGR00062">
    <property type="entry name" value="L27"/>
    <property type="match status" value="1"/>
</dbReference>
<evidence type="ECO:0000256" key="1">
    <source>
        <dbReference type="ARBA" id="ARBA00010797"/>
    </source>
</evidence>
<dbReference type="HOGENOM" id="CLU_095424_3_2_1"/>
<dbReference type="PRINTS" id="PR00063">
    <property type="entry name" value="RIBOSOMALL27"/>
</dbReference>
<reference evidence="6" key="2">
    <citation type="submission" date="2015-01" db="EMBL/GenBank/DDBJ databases">
        <title>Evolutionary Origins and Diversification of the Mycorrhizal Mutualists.</title>
        <authorList>
            <consortium name="DOE Joint Genome Institute"/>
            <consortium name="Mycorrhizal Genomics Consortium"/>
            <person name="Kohler A."/>
            <person name="Kuo A."/>
            <person name="Nagy L.G."/>
            <person name="Floudas D."/>
            <person name="Copeland A."/>
            <person name="Barry K.W."/>
            <person name="Cichocki N."/>
            <person name="Veneault-Fourrey C."/>
            <person name="LaButti K."/>
            <person name="Lindquist E.A."/>
            <person name="Lipzen A."/>
            <person name="Lundell T."/>
            <person name="Morin E."/>
            <person name="Murat C."/>
            <person name="Riley R."/>
            <person name="Ohm R."/>
            <person name="Sun H."/>
            <person name="Tunlid A."/>
            <person name="Henrissat B."/>
            <person name="Grigoriev I.V."/>
            <person name="Hibbett D.S."/>
            <person name="Martin F."/>
        </authorList>
    </citation>
    <scope>NUCLEOTIDE SEQUENCE [LARGE SCALE GENOMIC DNA]</scope>
    <source>
        <strain evidence="6">MUT 4182</strain>
    </source>
</reference>